<organism evidence="1">
    <name type="scientific">Octopus bimaculoides</name>
    <name type="common">California two-spotted octopus</name>
    <dbReference type="NCBI Taxonomy" id="37653"/>
    <lineage>
        <taxon>Eukaryota</taxon>
        <taxon>Metazoa</taxon>
        <taxon>Spiralia</taxon>
        <taxon>Lophotrochozoa</taxon>
        <taxon>Mollusca</taxon>
        <taxon>Cephalopoda</taxon>
        <taxon>Coleoidea</taxon>
        <taxon>Octopodiformes</taxon>
        <taxon>Octopoda</taxon>
        <taxon>Incirrata</taxon>
        <taxon>Octopodidae</taxon>
        <taxon>Octopus</taxon>
    </lineage>
</organism>
<dbReference type="EMBL" id="KQ415869">
    <property type="protein sequence ID" value="KOF99899.1"/>
    <property type="molecule type" value="Genomic_DNA"/>
</dbReference>
<accession>A0A0L8IER0</accession>
<gene>
    <name evidence="1" type="ORF">OCBIM_22010028mg</name>
</gene>
<protein>
    <submittedName>
        <fullName evidence="1">Uncharacterized protein</fullName>
    </submittedName>
</protein>
<reference evidence="1" key="1">
    <citation type="submission" date="2015-07" db="EMBL/GenBank/DDBJ databases">
        <title>MeaNS - Measles Nucleotide Surveillance Program.</title>
        <authorList>
            <person name="Tran T."/>
            <person name="Druce J."/>
        </authorList>
    </citation>
    <scope>NUCLEOTIDE SEQUENCE</scope>
    <source>
        <strain evidence="1">UCB-OBI-ISO-001</strain>
        <tissue evidence="1">Gonad</tissue>
    </source>
</reference>
<dbReference type="AlphaFoldDB" id="A0A0L8IER0"/>
<evidence type="ECO:0000313" key="1">
    <source>
        <dbReference type="EMBL" id="KOF99899.1"/>
    </source>
</evidence>
<sequence>TCDAAVKRRNESVKRKTRSNALTEEEVASVQEFYLRDGISRICLRKRDCISVKTPQGRESKQKWLLLLNINEIYELVKKESDLFVGKSKFAAL</sequence>
<proteinExistence type="predicted"/>
<feature type="non-terminal residue" evidence="1">
    <location>
        <position position="1"/>
    </location>
</feature>
<name>A0A0L8IER0_OCTBM</name>